<dbReference type="Pfam" id="PF01650">
    <property type="entry name" value="Peptidase_C13"/>
    <property type="match status" value="1"/>
</dbReference>
<dbReference type="PANTHER" id="PTHR12000">
    <property type="entry name" value="HEMOGLOBINASE FAMILY MEMBER"/>
    <property type="match status" value="1"/>
</dbReference>
<comment type="similarity">
    <text evidence="1">Belongs to the peptidase C13 family.</text>
</comment>
<dbReference type="InterPro" id="IPR001096">
    <property type="entry name" value="Peptidase_C13"/>
</dbReference>
<dbReference type="Gene3D" id="3.40.50.1460">
    <property type="match status" value="1"/>
</dbReference>
<feature type="transmembrane region" description="Helical" evidence="2">
    <location>
        <begin position="54"/>
        <end position="78"/>
    </location>
</feature>
<keyword evidence="2" id="KW-0812">Transmembrane</keyword>
<feature type="transmembrane region" description="Helical" evidence="2">
    <location>
        <begin position="90"/>
        <end position="111"/>
    </location>
</feature>
<sequence length="114" mass="13211">MGWMQAYVFHANEIFKGGRMKDENIVVFMHNDTVKSEWNPNPEVIISHLNGSGVYVACLSHNIIVISLLENVVHLILWRSNWILEMMMEETMTTILFIVFPMLNVIGEISFRDV</sequence>
<evidence type="ECO:0000313" key="3">
    <source>
        <dbReference type="EnsemblPlants" id="Solyc09g057907.1.1"/>
    </source>
</evidence>
<dbReference type="AlphaFoldDB" id="A0A3Q7I452"/>
<evidence type="ECO:0000256" key="1">
    <source>
        <dbReference type="ARBA" id="ARBA00009941"/>
    </source>
</evidence>
<dbReference type="GO" id="GO:0008233">
    <property type="term" value="F:peptidase activity"/>
    <property type="evidence" value="ECO:0007669"/>
    <property type="project" value="InterPro"/>
</dbReference>
<dbReference type="Gramene" id="Solyc09g057907.1.1">
    <property type="protein sequence ID" value="Solyc09g057907.1.1"/>
    <property type="gene ID" value="Solyc09g057907.1"/>
</dbReference>
<dbReference type="InParanoid" id="A0A3Q7I452"/>
<organism evidence="3">
    <name type="scientific">Solanum lycopersicum</name>
    <name type="common">Tomato</name>
    <name type="synonym">Lycopersicon esculentum</name>
    <dbReference type="NCBI Taxonomy" id="4081"/>
    <lineage>
        <taxon>Eukaryota</taxon>
        <taxon>Viridiplantae</taxon>
        <taxon>Streptophyta</taxon>
        <taxon>Embryophyta</taxon>
        <taxon>Tracheophyta</taxon>
        <taxon>Spermatophyta</taxon>
        <taxon>Magnoliopsida</taxon>
        <taxon>eudicotyledons</taxon>
        <taxon>Gunneridae</taxon>
        <taxon>Pentapetalae</taxon>
        <taxon>asterids</taxon>
        <taxon>lamiids</taxon>
        <taxon>Solanales</taxon>
        <taxon>Solanaceae</taxon>
        <taxon>Solanoideae</taxon>
        <taxon>Solaneae</taxon>
        <taxon>Solanum</taxon>
        <taxon>Solanum subgen. Lycopersicon</taxon>
    </lineage>
</organism>
<keyword evidence="2" id="KW-0472">Membrane</keyword>
<dbReference type="Proteomes" id="UP000004994">
    <property type="component" value="Chromosome 9"/>
</dbReference>
<evidence type="ECO:0000313" key="4">
    <source>
        <dbReference type="Proteomes" id="UP000004994"/>
    </source>
</evidence>
<dbReference type="PANTHER" id="PTHR12000:SF42">
    <property type="entry name" value="LEGUMAIN"/>
    <property type="match status" value="1"/>
</dbReference>
<accession>A0A3Q7I452</accession>
<reference evidence="3" key="1">
    <citation type="journal article" date="2012" name="Nature">
        <title>The tomato genome sequence provides insights into fleshy fruit evolution.</title>
        <authorList>
            <consortium name="Tomato Genome Consortium"/>
        </authorList>
    </citation>
    <scope>NUCLEOTIDE SEQUENCE [LARGE SCALE GENOMIC DNA]</scope>
    <source>
        <strain evidence="3">cv. Heinz 1706</strain>
    </source>
</reference>
<proteinExistence type="inferred from homology"/>
<evidence type="ECO:0000256" key="2">
    <source>
        <dbReference type="SAM" id="Phobius"/>
    </source>
</evidence>
<dbReference type="GO" id="GO:0006508">
    <property type="term" value="P:proteolysis"/>
    <property type="evidence" value="ECO:0007669"/>
    <property type="project" value="InterPro"/>
</dbReference>
<reference evidence="3" key="2">
    <citation type="submission" date="2019-01" db="UniProtKB">
        <authorList>
            <consortium name="EnsemblPlants"/>
        </authorList>
    </citation>
    <scope>IDENTIFICATION</scope>
    <source>
        <strain evidence="3">cv. Heinz 1706</strain>
    </source>
</reference>
<keyword evidence="4" id="KW-1185">Reference proteome</keyword>
<name>A0A3Q7I452_SOLLC</name>
<dbReference type="EnsemblPlants" id="Solyc09g057907.1.1">
    <property type="protein sequence ID" value="Solyc09g057907.1.1"/>
    <property type="gene ID" value="Solyc09g057907.1"/>
</dbReference>
<protein>
    <submittedName>
        <fullName evidence="3">Uncharacterized protein</fullName>
    </submittedName>
</protein>
<keyword evidence="2" id="KW-1133">Transmembrane helix</keyword>